<dbReference type="InterPro" id="IPR006584">
    <property type="entry name" value="Cellulose-bd_IV"/>
</dbReference>
<dbReference type="SUPFAM" id="SSF74650">
    <property type="entry name" value="Galactose mutarotase-like"/>
    <property type="match status" value="1"/>
</dbReference>
<dbReference type="InterPro" id="IPR025887">
    <property type="entry name" value="Glyco_hydro_31_N_dom"/>
</dbReference>
<accession>A0A7D5IT08</accession>
<dbReference type="Proteomes" id="UP000509638">
    <property type="component" value="Chromosome"/>
</dbReference>
<evidence type="ECO:0000313" key="5">
    <source>
        <dbReference type="Proteomes" id="UP000509638"/>
    </source>
</evidence>
<evidence type="ECO:0000256" key="1">
    <source>
        <dbReference type="ARBA" id="ARBA00007806"/>
    </source>
</evidence>
<dbReference type="InterPro" id="IPR013783">
    <property type="entry name" value="Ig-like_fold"/>
</dbReference>
<dbReference type="InterPro" id="IPR000322">
    <property type="entry name" value="Glyco_hydro_31_TIM"/>
</dbReference>
<comment type="similarity">
    <text evidence="1">Belongs to the glycosyl hydrolase 31 family.</text>
</comment>
<dbReference type="Pfam" id="PF01055">
    <property type="entry name" value="Glyco_hydro_31_2nd"/>
    <property type="match status" value="1"/>
</dbReference>
<evidence type="ECO:0000259" key="3">
    <source>
        <dbReference type="PROSITE" id="PS51175"/>
    </source>
</evidence>
<dbReference type="Pfam" id="PF16990">
    <property type="entry name" value="CBM_35"/>
    <property type="match status" value="1"/>
</dbReference>
<dbReference type="InterPro" id="IPR011013">
    <property type="entry name" value="Gal_mutarotase_sf_dom"/>
</dbReference>
<proteinExistence type="inferred from homology"/>
<dbReference type="RefSeq" id="WP_178012180.1">
    <property type="nucleotide sequence ID" value="NZ_CP058316.1"/>
</dbReference>
<dbReference type="SMART" id="SM00606">
    <property type="entry name" value="CBD_IV"/>
    <property type="match status" value="1"/>
</dbReference>
<dbReference type="Gene3D" id="2.60.40.10">
    <property type="entry name" value="Immunoglobulins"/>
    <property type="match status" value="1"/>
</dbReference>
<dbReference type="GO" id="GO:0005975">
    <property type="term" value="P:carbohydrate metabolic process"/>
    <property type="evidence" value="ECO:0007669"/>
    <property type="project" value="InterPro"/>
</dbReference>
<dbReference type="CDD" id="cd04083">
    <property type="entry name" value="CBM35_Lmo2446-like"/>
    <property type="match status" value="1"/>
</dbReference>
<dbReference type="InterPro" id="IPR005084">
    <property type="entry name" value="CBM6"/>
</dbReference>
<dbReference type="InterPro" id="IPR051816">
    <property type="entry name" value="Glycosyl_Hydrolase_31"/>
</dbReference>
<dbReference type="InterPro" id="IPR017853">
    <property type="entry name" value="GH"/>
</dbReference>
<dbReference type="Gene3D" id="2.60.120.260">
    <property type="entry name" value="Galactose-binding domain-like"/>
    <property type="match status" value="1"/>
</dbReference>
<dbReference type="PROSITE" id="PS51175">
    <property type="entry name" value="CBM6"/>
    <property type="match status" value="1"/>
</dbReference>
<dbReference type="InterPro" id="IPR055242">
    <property type="entry name" value="Lmo2446-like_N"/>
</dbReference>
<dbReference type="Gene3D" id="3.20.20.80">
    <property type="entry name" value="Glycosidases"/>
    <property type="match status" value="1"/>
</dbReference>
<sequence length="1121" mass="120522">MSFHSPIGVVAAGAAPHPTPAASRRLAGLAIALIAGLVLALLSAAPARANTLDGVWHSPYGADELYATEPTERAPRDPMAGDDVQLNVTTWPVAPGQSAWITWKLNGVDQTPRGAAWDHNSGNNTYWKIDLGEFARGDRVEYTVHADVNGAGQRDIGPFSFTVTSWSSVTDVTSVLDNGTSVDIVTGDSAGDFTPRIRFAFPRLDGFDTQISPTGSGLDLAGLTDYTVDDAATQVTISTDRIVLRIDKAPYRLSVYESDGTTLITRQYDPTQFRNIGWASDGSSTVTKIEDHFLSPTGERFEGFGERYDGLDHRGTDVHNYVYNQYQDQGATRRTYYSAPFFVNSAGYGIHLDTTRYAIFNLATHRSDMAGFTVDTGGALDSTLGYSFFSGDQAAVLDDYTADTGRPLLPPKWAFGLWGSANEWNTQADVDEWLGQVESSQIPHSVLVLEQWSDEATFYLWKDAQYTPTAGGDALSYDDLTFPAGGAWQDPRQMVADAHDQGVKVLLWQIPVLKENFTSNPATAPQQHLNDRAHATAQSYLVDDGSGQPYRIPTGQWFGDSTVPDFTDPAATAWWMSKRQYLLDEIGVDGFKTDGSEALFGRDLQVSDGRRGDEMHNAYPNEYTSAYNAVVQQATSGDGTIFSRAGTTGGQSSSIFWAGDQASTFGAFQEAVRAGQSAGQSGVPFWAWDLAGFTGSFPSAELYLRSTAQATFSPIMQYHSEKADPSPSEARTPWNVQARTGDPSVVPTFAKFANVRMNLVPYLYTAADESSRTGIPMMRAMSLAFPEDAAAAGYDQQYMFGSELLVAPITAQGQTTKDVYLPEGEWYDFWNGGRALGDGVKQYSAGLDGIPVYARAGAVVPLNLNDAYELGGTIGNDVDAYDNLAFRVYPAESSSYDYFEDSADARRTIEVSADRVARTVDITAPPLTTTATYQVSGTRPGGVSVGGTAVSPIGSLGDLAAATSGWYWDPQLQLTSVKIEAATTARVVSLTGVDKAAYEAEFAQHTAVTTNTDHPGYTGTGFVDGFATTGDAVEFDVWAEQAGTHQLQFRYGNGAPTGAARTIRVDGVSLGDLTLAPTGSWSQWGTAGISTSLTPGRHTVRIEYGPGGAGGINLDNLVLAR</sequence>
<dbReference type="EMBL" id="CP058316">
    <property type="protein sequence ID" value="QLD11874.1"/>
    <property type="molecule type" value="Genomic_DNA"/>
</dbReference>
<evidence type="ECO:0000313" key="4">
    <source>
        <dbReference type="EMBL" id="QLD11874.1"/>
    </source>
</evidence>
<dbReference type="Pfam" id="PF13802">
    <property type="entry name" value="Gal_mutarotas_2"/>
    <property type="match status" value="1"/>
</dbReference>
<dbReference type="Pfam" id="PF22681">
    <property type="entry name" value="Lmo2446-like_N"/>
    <property type="match status" value="1"/>
</dbReference>
<dbReference type="PANTHER" id="PTHR43863:SF2">
    <property type="entry name" value="MALTASE-GLUCOAMYLASE"/>
    <property type="match status" value="1"/>
</dbReference>
<dbReference type="AlphaFoldDB" id="A0A7D5IT08"/>
<name>A0A7D5IT08_9MICO</name>
<dbReference type="SUPFAM" id="SSF51445">
    <property type="entry name" value="(Trans)glycosidases"/>
    <property type="match status" value="1"/>
</dbReference>
<dbReference type="SUPFAM" id="SSF51011">
    <property type="entry name" value="Glycosyl hydrolase domain"/>
    <property type="match status" value="1"/>
</dbReference>
<dbReference type="InterPro" id="IPR048395">
    <property type="entry name" value="Glyco_hydro_31_C"/>
</dbReference>
<dbReference type="PANTHER" id="PTHR43863">
    <property type="entry name" value="HYDROLASE, PUTATIVE (AFU_ORTHOLOGUE AFUA_1G03140)-RELATED"/>
    <property type="match status" value="1"/>
</dbReference>
<protein>
    <submittedName>
        <fullName evidence="4">Carbohydrate-binding protein</fullName>
    </submittedName>
</protein>
<dbReference type="CDD" id="cd06597">
    <property type="entry name" value="GH31_transferase_CtsY"/>
    <property type="match status" value="1"/>
</dbReference>
<dbReference type="SUPFAM" id="SSF49785">
    <property type="entry name" value="Galactose-binding domain-like"/>
    <property type="match status" value="1"/>
</dbReference>
<dbReference type="GO" id="GO:0030246">
    <property type="term" value="F:carbohydrate binding"/>
    <property type="evidence" value="ECO:0007669"/>
    <property type="project" value="InterPro"/>
</dbReference>
<evidence type="ECO:0000256" key="2">
    <source>
        <dbReference type="ARBA" id="ARBA00022729"/>
    </source>
</evidence>
<organism evidence="4 5">
    <name type="scientific">Microbacterium oleivorans</name>
    <dbReference type="NCBI Taxonomy" id="273677"/>
    <lineage>
        <taxon>Bacteria</taxon>
        <taxon>Bacillati</taxon>
        <taxon>Actinomycetota</taxon>
        <taxon>Actinomycetes</taxon>
        <taxon>Micrococcales</taxon>
        <taxon>Microbacteriaceae</taxon>
        <taxon>Microbacterium</taxon>
    </lineage>
</organism>
<dbReference type="InterPro" id="IPR008979">
    <property type="entry name" value="Galactose-bd-like_sf"/>
</dbReference>
<dbReference type="GO" id="GO:0004553">
    <property type="term" value="F:hydrolase activity, hydrolyzing O-glycosyl compounds"/>
    <property type="evidence" value="ECO:0007669"/>
    <property type="project" value="InterPro"/>
</dbReference>
<dbReference type="Gene3D" id="2.60.40.1180">
    <property type="entry name" value="Golgi alpha-mannosidase II"/>
    <property type="match status" value="2"/>
</dbReference>
<feature type="domain" description="CBM6" evidence="3">
    <location>
        <begin position="996"/>
        <end position="1120"/>
    </location>
</feature>
<dbReference type="InterPro" id="IPR013780">
    <property type="entry name" value="Glyco_hydro_b"/>
</dbReference>
<dbReference type="CDD" id="cd14752">
    <property type="entry name" value="GH31_N"/>
    <property type="match status" value="1"/>
</dbReference>
<keyword evidence="2" id="KW-0732">Signal</keyword>
<gene>
    <name evidence="4" type="ORF">HW566_08905</name>
</gene>
<dbReference type="Gene3D" id="2.60.40.1760">
    <property type="entry name" value="glycosyl hydrolase (family 31)"/>
    <property type="match status" value="1"/>
</dbReference>
<dbReference type="Pfam" id="PF21365">
    <property type="entry name" value="Glyco_hydro_31_3rd"/>
    <property type="match status" value="1"/>
</dbReference>
<reference evidence="4 5" key="1">
    <citation type="submission" date="2020-06" db="EMBL/GenBank/DDBJ databases">
        <authorList>
            <person name="Jo H."/>
        </authorList>
    </citation>
    <scope>NUCLEOTIDE SEQUENCE [LARGE SCALE GENOMIC DNA]</scope>
    <source>
        <strain evidence="4 5">I46</strain>
    </source>
</reference>